<evidence type="ECO:0000313" key="4">
    <source>
        <dbReference type="EMBL" id="KAI5419045.1"/>
    </source>
</evidence>
<evidence type="ECO:0000256" key="1">
    <source>
        <dbReference type="SAM" id="Coils"/>
    </source>
</evidence>
<evidence type="ECO:0000256" key="2">
    <source>
        <dbReference type="SAM" id="MobiDB-lite"/>
    </source>
</evidence>
<feature type="compositionally biased region" description="Basic residues" evidence="2">
    <location>
        <begin position="34"/>
        <end position="45"/>
    </location>
</feature>
<keyword evidence="1" id="KW-0175">Coiled coil</keyword>
<reference evidence="4 5" key="1">
    <citation type="journal article" date="2022" name="Nat. Genet.">
        <title>Improved pea reference genome and pan-genome highlight genomic features and evolutionary characteristics.</title>
        <authorList>
            <person name="Yang T."/>
            <person name="Liu R."/>
            <person name="Luo Y."/>
            <person name="Hu S."/>
            <person name="Wang D."/>
            <person name="Wang C."/>
            <person name="Pandey M.K."/>
            <person name="Ge S."/>
            <person name="Xu Q."/>
            <person name="Li N."/>
            <person name="Li G."/>
            <person name="Huang Y."/>
            <person name="Saxena R.K."/>
            <person name="Ji Y."/>
            <person name="Li M."/>
            <person name="Yan X."/>
            <person name="He Y."/>
            <person name="Liu Y."/>
            <person name="Wang X."/>
            <person name="Xiang C."/>
            <person name="Varshney R.K."/>
            <person name="Ding H."/>
            <person name="Gao S."/>
            <person name="Zong X."/>
        </authorList>
    </citation>
    <scope>NUCLEOTIDE SEQUENCE [LARGE SCALE GENOMIC DNA]</scope>
    <source>
        <strain evidence="4 5">cv. Zhongwan 6</strain>
    </source>
</reference>
<keyword evidence="3" id="KW-1133">Transmembrane helix</keyword>
<dbReference type="OrthoDB" id="1429568at2759"/>
<dbReference type="PANTHER" id="PTHR34562">
    <property type="entry name" value="WPP DOMAIN-INTERACTING PROTEIN 2"/>
    <property type="match status" value="1"/>
</dbReference>
<feature type="transmembrane region" description="Helical" evidence="3">
    <location>
        <begin position="323"/>
        <end position="342"/>
    </location>
</feature>
<feature type="compositionally biased region" description="Polar residues" evidence="2">
    <location>
        <begin position="23"/>
        <end position="33"/>
    </location>
</feature>
<keyword evidence="5" id="KW-1185">Reference proteome</keyword>
<dbReference type="EMBL" id="JAMSHJ010000004">
    <property type="protein sequence ID" value="KAI5419045.1"/>
    <property type="molecule type" value="Genomic_DNA"/>
</dbReference>
<dbReference type="AlphaFoldDB" id="A0A9D5AUI3"/>
<dbReference type="PANTHER" id="PTHR34562:SF8">
    <property type="entry name" value="WPP DOMAIN-INTERACTING PROTEIN 1"/>
    <property type="match status" value="1"/>
</dbReference>
<dbReference type="Gramene" id="PSAT_LOCUS16859_t1">
    <property type="protein sequence ID" value="CAL5197317.1"/>
    <property type="gene ID" value="PSAT_LOCUS16859"/>
</dbReference>
<evidence type="ECO:0000313" key="5">
    <source>
        <dbReference type="Proteomes" id="UP001058974"/>
    </source>
</evidence>
<dbReference type="Proteomes" id="UP001058974">
    <property type="component" value="Chromosome 4"/>
</dbReference>
<feature type="compositionally biased region" description="Polar residues" evidence="2">
    <location>
        <begin position="1"/>
        <end position="13"/>
    </location>
</feature>
<accession>A0A9D5AUI3</accession>
<feature type="coiled-coil region" evidence="1">
    <location>
        <begin position="188"/>
        <end position="264"/>
    </location>
</feature>
<gene>
    <name evidence="4" type="ORF">KIW84_043301</name>
</gene>
<protein>
    <submittedName>
        <fullName evidence="4">Uncharacterized protein</fullName>
    </submittedName>
</protein>
<keyword evidence="3" id="KW-0812">Transmembrane</keyword>
<evidence type="ECO:0000256" key="3">
    <source>
        <dbReference type="SAM" id="Phobius"/>
    </source>
</evidence>
<sequence length="355" mass="40169">MANSEGNNRQENGTENDDGGSCTAETSPSNQSRRSVRLKKCKTNSKRGDSGSDGDESVGNRINWSCNSDSRDLSVPELESCDDCCDEDLNSDARDTEVQHVTENDDDEDPLTESVDTLKVLERDLQQEIKKIREIGNESFSPDDSTMFRSAAEASVVETSSADLRFHDSCSSSHSRIQISSSFMKLQVLHLTEKLYILERQLEELQGELALKDSRIAELELALICEEIPKEESTSTICLLDQKFKELESELESLFRQKIEAEVKYLTIKNMMQKLKVASSLIEKQETMHDSEVQVLNKVEVAGNEDPNRTEEPFMIQRRLCKLTCYFFFQLIMLLMLVLWLVSKLVPNSEGVVPT</sequence>
<dbReference type="InterPro" id="IPR044696">
    <property type="entry name" value="WIP1/2/3"/>
</dbReference>
<keyword evidence="3" id="KW-0472">Membrane</keyword>
<organism evidence="4 5">
    <name type="scientific">Pisum sativum</name>
    <name type="common">Garden pea</name>
    <name type="synonym">Lathyrus oleraceus</name>
    <dbReference type="NCBI Taxonomy" id="3888"/>
    <lineage>
        <taxon>Eukaryota</taxon>
        <taxon>Viridiplantae</taxon>
        <taxon>Streptophyta</taxon>
        <taxon>Embryophyta</taxon>
        <taxon>Tracheophyta</taxon>
        <taxon>Spermatophyta</taxon>
        <taxon>Magnoliopsida</taxon>
        <taxon>eudicotyledons</taxon>
        <taxon>Gunneridae</taxon>
        <taxon>Pentapetalae</taxon>
        <taxon>rosids</taxon>
        <taxon>fabids</taxon>
        <taxon>Fabales</taxon>
        <taxon>Fabaceae</taxon>
        <taxon>Papilionoideae</taxon>
        <taxon>50 kb inversion clade</taxon>
        <taxon>NPAAA clade</taxon>
        <taxon>Hologalegina</taxon>
        <taxon>IRL clade</taxon>
        <taxon>Fabeae</taxon>
        <taxon>Lathyrus</taxon>
    </lineage>
</organism>
<name>A0A9D5AUI3_PEA</name>
<feature type="region of interest" description="Disordered" evidence="2">
    <location>
        <begin position="1"/>
        <end position="74"/>
    </location>
</feature>
<comment type="caution">
    <text evidence="4">The sequence shown here is derived from an EMBL/GenBank/DDBJ whole genome shotgun (WGS) entry which is preliminary data.</text>
</comment>
<dbReference type="Gramene" id="Psat04G0330100-T1">
    <property type="protein sequence ID" value="KAI5419045.1"/>
    <property type="gene ID" value="KIW84_043301"/>
</dbReference>
<proteinExistence type="predicted"/>